<name>A0ABT0JU52_9ACTN</name>
<gene>
    <name evidence="1" type="ORF">MXD59_04660</name>
</gene>
<sequence length="111" mass="12622">MSVRPVPLPAYRGHPHVANADLLARIRLLTEQVDYALAEIALRRAAYWRACEDEADWQWAPGGVEGLRRPQVAESLALLLGAVGRLRLWAQELHWLHEQARLRGAPDHHVR</sequence>
<dbReference type="RefSeq" id="WP_163550547.1">
    <property type="nucleotide sequence ID" value="NZ_JALKFT010000003.1"/>
</dbReference>
<reference evidence="1 2" key="1">
    <citation type="submission" date="2022-04" db="EMBL/GenBank/DDBJ databases">
        <title>Genome diversity in the genus Frankia.</title>
        <authorList>
            <person name="Carlos-Shanley C."/>
            <person name="Hahn D."/>
        </authorList>
    </citation>
    <scope>NUCLEOTIDE SEQUENCE [LARGE SCALE GENOMIC DNA]</scope>
    <source>
        <strain evidence="1 2">Ag45/Mut15</strain>
    </source>
</reference>
<evidence type="ECO:0008006" key="3">
    <source>
        <dbReference type="Google" id="ProtNLM"/>
    </source>
</evidence>
<comment type="caution">
    <text evidence="1">The sequence shown here is derived from an EMBL/GenBank/DDBJ whole genome shotgun (WGS) entry which is preliminary data.</text>
</comment>
<evidence type="ECO:0000313" key="2">
    <source>
        <dbReference type="Proteomes" id="UP001201873"/>
    </source>
</evidence>
<dbReference type="EMBL" id="JALKFT010000003">
    <property type="protein sequence ID" value="MCK9875081.1"/>
    <property type="molecule type" value="Genomic_DNA"/>
</dbReference>
<proteinExistence type="predicted"/>
<dbReference type="Proteomes" id="UP001201873">
    <property type="component" value="Unassembled WGS sequence"/>
</dbReference>
<organism evidence="1 2">
    <name type="scientific">Frankia umida</name>
    <dbReference type="NCBI Taxonomy" id="573489"/>
    <lineage>
        <taxon>Bacteria</taxon>
        <taxon>Bacillati</taxon>
        <taxon>Actinomycetota</taxon>
        <taxon>Actinomycetes</taxon>
        <taxon>Frankiales</taxon>
        <taxon>Frankiaceae</taxon>
        <taxon>Frankia</taxon>
    </lineage>
</organism>
<keyword evidence="2" id="KW-1185">Reference proteome</keyword>
<evidence type="ECO:0000313" key="1">
    <source>
        <dbReference type="EMBL" id="MCK9875081.1"/>
    </source>
</evidence>
<protein>
    <recommendedName>
        <fullName evidence="3">Chorismate mutase</fullName>
    </recommendedName>
</protein>
<accession>A0ABT0JU52</accession>